<sequence length="220" mass="25482">MTPVITREFSKAYGEKNIEKMRKLFYRYIPMLYSIAAFFGVFVSMQSDNVLAIFTDEKFADAGVVLMVMAFYPIHQTYGQLSGSIFYATEQTKLYRNIAFFTQLFMFLLSYIFIVQLNLGAIGLAYSMLIMQLIGTNIGLYFNAKFLNLNLKYFILHQMYSVAFFIVLAYISSHIFNLQATILEFLSSGVVYTLLVIIFAYIFPQVFATTREEIKKFLKK</sequence>
<reference evidence="7" key="1">
    <citation type="submission" date="2018-10" db="EMBL/GenBank/DDBJ databases">
        <authorList>
            <person name="Aoki K."/>
        </authorList>
    </citation>
    <scope>NUCLEOTIDE SEQUENCE</scope>
</reference>
<feature type="transmembrane region" description="Helical" evidence="6">
    <location>
        <begin position="25"/>
        <end position="46"/>
    </location>
</feature>
<keyword evidence="5 6" id="KW-0472">Membrane</keyword>
<dbReference type="GO" id="GO:0015297">
    <property type="term" value="F:antiporter activity"/>
    <property type="evidence" value="ECO:0007669"/>
    <property type="project" value="InterPro"/>
</dbReference>
<dbReference type="InterPro" id="IPR050833">
    <property type="entry name" value="Poly_Biosynth_Transport"/>
</dbReference>
<dbReference type="InterPro" id="IPR002528">
    <property type="entry name" value="MATE_fam"/>
</dbReference>
<dbReference type="PANTHER" id="PTHR30250:SF11">
    <property type="entry name" value="O-ANTIGEN TRANSPORTER-RELATED"/>
    <property type="match status" value="1"/>
</dbReference>
<organism evidence="7">
    <name type="scientific">hydrothermal vent metagenome</name>
    <dbReference type="NCBI Taxonomy" id="652676"/>
    <lineage>
        <taxon>unclassified sequences</taxon>
        <taxon>metagenomes</taxon>
        <taxon>ecological metagenomes</taxon>
    </lineage>
</organism>
<keyword evidence="3 6" id="KW-0812">Transmembrane</keyword>
<feature type="transmembrane region" description="Helical" evidence="6">
    <location>
        <begin position="191"/>
        <end position="210"/>
    </location>
</feature>
<accession>A0A3B1E5H6</accession>
<keyword evidence="2" id="KW-1003">Cell membrane</keyword>
<evidence type="ECO:0000313" key="7">
    <source>
        <dbReference type="EMBL" id="VAY87954.1"/>
    </source>
</evidence>
<keyword evidence="4 6" id="KW-1133">Transmembrane helix</keyword>
<feature type="transmembrane region" description="Helical" evidence="6">
    <location>
        <begin position="120"/>
        <end position="142"/>
    </location>
</feature>
<evidence type="ECO:0000256" key="1">
    <source>
        <dbReference type="ARBA" id="ARBA00004651"/>
    </source>
</evidence>
<dbReference type="PANTHER" id="PTHR30250">
    <property type="entry name" value="PST FAMILY PREDICTED COLANIC ACID TRANSPORTER"/>
    <property type="match status" value="1"/>
</dbReference>
<gene>
    <name evidence="7" type="ORF">MNB_ARC-1_65</name>
</gene>
<feature type="transmembrane region" description="Helical" evidence="6">
    <location>
        <begin position="94"/>
        <end position="114"/>
    </location>
</feature>
<dbReference type="Pfam" id="PF01554">
    <property type="entry name" value="MatE"/>
    <property type="match status" value="1"/>
</dbReference>
<evidence type="ECO:0000256" key="2">
    <source>
        <dbReference type="ARBA" id="ARBA00022475"/>
    </source>
</evidence>
<name>A0A3B1E5H6_9ZZZZ</name>
<feature type="transmembrane region" description="Helical" evidence="6">
    <location>
        <begin position="154"/>
        <end position="171"/>
    </location>
</feature>
<protein>
    <recommendedName>
        <fullName evidence="8">Polysaccharide biosynthesis protein C-terminal domain-containing protein</fullName>
    </recommendedName>
</protein>
<evidence type="ECO:0000256" key="5">
    <source>
        <dbReference type="ARBA" id="ARBA00023136"/>
    </source>
</evidence>
<dbReference type="GO" id="GO:0042910">
    <property type="term" value="F:xenobiotic transmembrane transporter activity"/>
    <property type="evidence" value="ECO:0007669"/>
    <property type="project" value="InterPro"/>
</dbReference>
<evidence type="ECO:0000256" key="6">
    <source>
        <dbReference type="SAM" id="Phobius"/>
    </source>
</evidence>
<evidence type="ECO:0000256" key="4">
    <source>
        <dbReference type="ARBA" id="ARBA00022989"/>
    </source>
</evidence>
<dbReference type="AlphaFoldDB" id="A0A3B1E5H6"/>
<evidence type="ECO:0000256" key="3">
    <source>
        <dbReference type="ARBA" id="ARBA00022692"/>
    </source>
</evidence>
<dbReference type="EMBL" id="UOYO01000039">
    <property type="protein sequence ID" value="VAY87954.1"/>
    <property type="molecule type" value="Genomic_DNA"/>
</dbReference>
<feature type="transmembrane region" description="Helical" evidence="6">
    <location>
        <begin position="58"/>
        <end position="74"/>
    </location>
</feature>
<evidence type="ECO:0008006" key="8">
    <source>
        <dbReference type="Google" id="ProtNLM"/>
    </source>
</evidence>
<proteinExistence type="predicted"/>
<comment type="subcellular location">
    <subcellularLocation>
        <location evidence="1">Cell membrane</location>
        <topology evidence="1">Multi-pass membrane protein</topology>
    </subcellularLocation>
</comment>
<dbReference type="GO" id="GO:0005886">
    <property type="term" value="C:plasma membrane"/>
    <property type="evidence" value="ECO:0007669"/>
    <property type="project" value="UniProtKB-SubCell"/>
</dbReference>